<dbReference type="CDD" id="cd05379">
    <property type="entry name" value="CAP_bacterial"/>
    <property type="match status" value="1"/>
</dbReference>
<evidence type="ECO:0000259" key="2">
    <source>
        <dbReference type="Pfam" id="PF00188"/>
    </source>
</evidence>
<name>A0A9E8RVF0_9BACI</name>
<dbReference type="Pfam" id="PF00188">
    <property type="entry name" value="CAP"/>
    <property type="match status" value="1"/>
</dbReference>
<dbReference type="PANTHER" id="PTHR31157">
    <property type="entry name" value="SCP DOMAIN-CONTAINING PROTEIN"/>
    <property type="match status" value="1"/>
</dbReference>
<feature type="domain" description="CAP-associated" evidence="3">
    <location>
        <begin position="62"/>
        <end position="200"/>
    </location>
</feature>
<dbReference type="AlphaFoldDB" id="A0A9E8RVF0"/>
<feature type="region of interest" description="Disordered" evidence="1">
    <location>
        <begin position="27"/>
        <end position="54"/>
    </location>
</feature>
<dbReference type="Gene3D" id="3.40.33.10">
    <property type="entry name" value="CAP"/>
    <property type="match status" value="1"/>
</dbReference>
<proteinExistence type="predicted"/>
<dbReference type="Pfam" id="PF14504">
    <property type="entry name" value="CAP_assoc_N"/>
    <property type="match status" value="1"/>
</dbReference>
<accession>A0A9E8RVF0</accession>
<evidence type="ECO:0000256" key="1">
    <source>
        <dbReference type="SAM" id="MobiDB-lite"/>
    </source>
</evidence>
<dbReference type="KEGG" id="faf:OE104_04615"/>
<dbReference type="InterPro" id="IPR014044">
    <property type="entry name" value="CAP_dom"/>
</dbReference>
<dbReference type="SUPFAM" id="SSF55797">
    <property type="entry name" value="PR-1-like"/>
    <property type="match status" value="1"/>
</dbReference>
<gene>
    <name evidence="4" type="ORF">OE104_04615</name>
</gene>
<sequence>MIRILVFLTIFLVIGISLNLFQTNDPILTDQSKQPSNDENLQYESEEEELPERPTEGISTYIGGSIQSIIDQFGEPDRTELSYYGYTSFVYNNEDTYMIVGEKEGVVVMISVAGEQTNIAPFEIGENLESVYKKYTMQPEVEFTYGDGVYRFELFENDLNIRPLLQLGDIFAQLYFDNFTGELLFVRFLDKETILLHRPYDLTYRGTLVENDPLTDEQWTLADLASEKQIFEMTNLIRKRYSIPVVEWDEDTRNVAYNHSKEMYETETFSHVSEMSGDLSDRLRDGGIFYEMAGENIAYQYTDSISVVSGWLNSKGHRDTFLNEQFTDLGVGVYRKYYTQNFLKIPWDED</sequence>
<dbReference type="PANTHER" id="PTHR31157:SF26">
    <property type="entry name" value="SCP-LIKE EXTRACELLULAR PROTEIN"/>
    <property type="match status" value="1"/>
</dbReference>
<dbReference type="InterPro" id="IPR035940">
    <property type="entry name" value="CAP_sf"/>
</dbReference>
<evidence type="ECO:0000259" key="3">
    <source>
        <dbReference type="Pfam" id="PF14504"/>
    </source>
</evidence>
<dbReference type="RefSeq" id="WP_275418401.1">
    <property type="nucleotide sequence ID" value="NZ_CP106878.1"/>
</dbReference>
<keyword evidence="5" id="KW-1185">Reference proteome</keyword>
<reference evidence="4" key="1">
    <citation type="submission" date="2022-09" db="EMBL/GenBank/DDBJ databases">
        <title>Complete Genomes of Fervidibacillus albus and Fervidibacillus halotolerans isolated from tidal flat sediments.</title>
        <authorList>
            <person name="Kwon K.K."/>
            <person name="Yang S.-H."/>
            <person name="Park M.J."/>
            <person name="Oh H.-M."/>
        </authorList>
    </citation>
    <scope>NUCLEOTIDE SEQUENCE</scope>
    <source>
        <strain evidence="4">MEBiC13591</strain>
    </source>
</reference>
<feature type="domain" description="SCP" evidence="2">
    <location>
        <begin position="232"/>
        <end position="341"/>
    </location>
</feature>
<organism evidence="4 5">
    <name type="scientific">Fervidibacillus albus</name>
    <dbReference type="NCBI Taxonomy" id="2980026"/>
    <lineage>
        <taxon>Bacteria</taxon>
        <taxon>Bacillati</taxon>
        <taxon>Bacillota</taxon>
        <taxon>Bacilli</taxon>
        <taxon>Bacillales</taxon>
        <taxon>Bacillaceae</taxon>
        <taxon>Fervidibacillus</taxon>
    </lineage>
</organism>
<dbReference type="EMBL" id="CP106878">
    <property type="protein sequence ID" value="WAA10605.1"/>
    <property type="molecule type" value="Genomic_DNA"/>
</dbReference>
<protein>
    <submittedName>
        <fullName evidence="4">CAP-associated domain-containing protein</fullName>
    </submittedName>
</protein>
<evidence type="ECO:0000313" key="4">
    <source>
        <dbReference type="EMBL" id="WAA10605.1"/>
    </source>
</evidence>
<dbReference type="Proteomes" id="UP001164718">
    <property type="component" value="Chromosome"/>
</dbReference>
<dbReference type="InterPro" id="IPR029410">
    <property type="entry name" value="CAP_assoc"/>
</dbReference>
<feature type="compositionally biased region" description="Polar residues" evidence="1">
    <location>
        <begin position="27"/>
        <end position="38"/>
    </location>
</feature>
<evidence type="ECO:0000313" key="5">
    <source>
        <dbReference type="Proteomes" id="UP001164718"/>
    </source>
</evidence>